<dbReference type="SUPFAM" id="SSF48403">
    <property type="entry name" value="Ankyrin repeat"/>
    <property type="match status" value="2"/>
</dbReference>
<dbReference type="GO" id="GO:0005737">
    <property type="term" value="C:cytoplasm"/>
    <property type="evidence" value="ECO:0007669"/>
    <property type="project" value="TreeGrafter"/>
</dbReference>
<dbReference type="Pfam" id="PF12796">
    <property type="entry name" value="Ank_2"/>
    <property type="match status" value="7"/>
</dbReference>
<feature type="repeat" description="ANK" evidence="3">
    <location>
        <begin position="485"/>
        <end position="517"/>
    </location>
</feature>
<gene>
    <name evidence="6" type="primary">Aste57867_430</name>
    <name evidence="5" type="ORF">As57867_000429</name>
    <name evidence="6" type="ORF">ASTE57867_430</name>
</gene>
<dbReference type="GO" id="GO:0045087">
    <property type="term" value="P:innate immune response"/>
    <property type="evidence" value="ECO:0007669"/>
    <property type="project" value="TreeGrafter"/>
</dbReference>
<keyword evidence="2 3" id="KW-0040">ANK repeat</keyword>
<keyword evidence="7" id="KW-1185">Reference proteome</keyword>
<dbReference type="PRINTS" id="PR01415">
    <property type="entry name" value="ANKYRIN"/>
</dbReference>
<feature type="repeat" description="ANK" evidence="3">
    <location>
        <begin position="581"/>
        <end position="604"/>
    </location>
</feature>
<feature type="repeat" description="ANK" evidence="3">
    <location>
        <begin position="258"/>
        <end position="280"/>
    </location>
</feature>
<feature type="repeat" description="ANK" evidence="3">
    <location>
        <begin position="646"/>
        <end position="669"/>
    </location>
</feature>
<feature type="repeat" description="ANK" evidence="3">
    <location>
        <begin position="613"/>
        <end position="645"/>
    </location>
</feature>
<dbReference type="Proteomes" id="UP000332933">
    <property type="component" value="Unassembled WGS sequence"/>
</dbReference>
<feature type="repeat" description="ANK" evidence="3">
    <location>
        <begin position="420"/>
        <end position="452"/>
    </location>
</feature>
<dbReference type="Gene3D" id="1.25.40.20">
    <property type="entry name" value="Ankyrin repeat-containing domain"/>
    <property type="match status" value="6"/>
</dbReference>
<protein>
    <submittedName>
        <fullName evidence="6">Aste57867_430 protein</fullName>
    </submittedName>
</protein>
<evidence type="ECO:0000313" key="5">
    <source>
        <dbReference type="EMBL" id="KAF0720286.1"/>
    </source>
</evidence>
<dbReference type="PANTHER" id="PTHR23206">
    <property type="entry name" value="MASK PROTEIN"/>
    <property type="match status" value="1"/>
</dbReference>
<organism evidence="6 7">
    <name type="scientific">Aphanomyces stellatus</name>
    <dbReference type="NCBI Taxonomy" id="120398"/>
    <lineage>
        <taxon>Eukaryota</taxon>
        <taxon>Sar</taxon>
        <taxon>Stramenopiles</taxon>
        <taxon>Oomycota</taxon>
        <taxon>Saprolegniomycetes</taxon>
        <taxon>Saprolegniales</taxon>
        <taxon>Verrucalvaceae</taxon>
        <taxon>Aphanomyces</taxon>
    </lineage>
</organism>
<dbReference type="OrthoDB" id="204376at2759"/>
<evidence type="ECO:0000256" key="3">
    <source>
        <dbReference type="PROSITE-ProRule" id="PRU00023"/>
    </source>
</evidence>
<feature type="repeat" description="ANK" evidence="3">
    <location>
        <begin position="72"/>
        <end position="104"/>
    </location>
</feature>
<feature type="repeat" description="ANK" evidence="3">
    <location>
        <begin position="323"/>
        <end position="346"/>
    </location>
</feature>
<feature type="repeat" description="ANK" evidence="3">
    <location>
        <begin position="678"/>
        <end position="710"/>
    </location>
</feature>
<dbReference type="Pfam" id="PF13637">
    <property type="entry name" value="Ank_4"/>
    <property type="match status" value="1"/>
</dbReference>
<dbReference type="InterPro" id="IPR036770">
    <property type="entry name" value="Ankyrin_rpt-contain_sf"/>
</dbReference>
<dbReference type="Pfam" id="PF00023">
    <property type="entry name" value="Ank"/>
    <property type="match status" value="1"/>
</dbReference>
<evidence type="ECO:0000256" key="2">
    <source>
        <dbReference type="ARBA" id="ARBA00023043"/>
    </source>
</evidence>
<name>A0A485K2Z2_9STRA</name>
<feature type="repeat" description="ANK" evidence="3">
    <location>
        <begin position="518"/>
        <end position="538"/>
    </location>
</feature>
<dbReference type="InterPro" id="IPR002110">
    <property type="entry name" value="Ankyrin_rpt"/>
</dbReference>
<dbReference type="EMBL" id="CAADRA010000021">
    <property type="protein sequence ID" value="VFT77655.1"/>
    <property type="molecule type" value="Genomic_DNA"/>
</dbReference>
<accession>A0A485K2Z2</accession>
<feature type="repeat" description="ANK" evidence="3">
    <location>
        <begin position="37"/>
        <end position="58"/>
    </location>
</feature>
<dbReference type="PROSITE" id="PS50088">
    <property type="entry name" value="ANK_REPEAT"/>
    <property type="match status" value="18"/>
</dbReference>
<evidence type="ECO:0000313" key="7">
    <source>
        <dbReference type="Proteomes" id="UP000332933"/>
    </source>
</evidence>
<feature type="repeat" description="ANK" evidence="3">
    <location>
        <begin position="453"/>
        <end position="475"/>
    </location>
</feature>
<evidence type="ECO:0000256" key="1">
    <source>
        <dbReference type="ARBA" id="ARBA00022737"/>
    </source>
</evidence>
<feature type="repeat" description="ANK" evidence="3">
    <location>
        <begin position="290"/>
        <end position="322"/>
    </location>
</feature>
<dbReference type="EMBL" id="VJMH01000021">
    <property type="protein sequence ID" value="KAF0720286.1"/>
    <property type="molecule type" value="Genomic_DNA"/>
</dbReference>
<feature type="repeat" description="ANK" evidence="3">
    <location>
        <begin position="550"/>
        <end position="582"/>
    </location>
</feature>
<reference evidence="6 7" key="1">
    <citation type="submission" date="2019-03" db="EMBL/GenBank/DDBJ databases">
        <authorList>
            <person name="Gaulin E."/>
            <person name="Dumas B."/>
        </authorList>
    </citation>
    <scope>NUCLEOTIDE SEQUENCE [LARGE SCALE GENOMIC DNA]</scope>
    <source>
        <strain evidence="6">CBS 568.67</strain>
    </source>
</reference>
<evidence type="ECO:0000313" key="6">
    <source>
        <dbReference type="EMBL" id="VFT77655.1"/>
    </source>
</evidence>
<keyword evidence="1" id="KW-0677">Repeat</keyword>
<feature type="repeat" description="ANK" evidence="3">
    <location>
        <begin position="355"/>
        <end position="387"/>
    </location>
</feature>
<evidence type="ECO:0000256" key="4">
    <source>
        <dbReference type="SAM" id="MobiDB-lite"/>
    </source>
</evidence>
<dbReference type="InterPro" id="IPR051631">
    <property type="entry name" value="Ankyrin-KH/SAM_domain"/>
</dbReference>
<feature type="region of interest" description="Disordered" evidence="4">
    <location>
        <begin position="785"/>
        <end position="815"/>
    </location>
</feature>
<feature type="repeat" description="ANK" evidence="3">
    <location>
        <begin position="388"/>
        <end position="410"/>
    </location>
</feature>
<feature type="repeat" description="ANK" evidence="3">
    <location>
        <begin position="105"/>
        <end position="128"/>
    </location>
</feature>
<dbReference type="SMART" id="SM00248">
    <property type="entry name" value="ANK"/>
    <property type="match status" value="21"/>
</dbReference>
<feature type="repeat" description="ANK" evidence="3">
    <location>
        <begin position="137"/>
        <end position="169"/>
    </location>
</feature>
<dbReference type="AlphaFoldDB" id="A0A485K2Z2"/>
<sequence length="815" mass="89103">MFWQSAEKKLYAAIEKGKEAKVKKYLAKCDTNVANEDGWSPLHAACFHGQLDVAKQLLLQADAAAIDLKDYTGRTPLYLASEAGKLELVKLLVANKVRGDIVTEGGMGPLHVASWNGHLAVVKVLVDHCDLNLKACLGSTPLDMAASRGKLDIVRLLVAKKVDVQAVNKNGWNALHSAAWWGQVDVVRFLMQFCDTELRTNAGNTALDLALEHRRIHVVVVLQEKEESSFSFLDAARLGRVHLVRKLAPTQAAMVNEHGWSALHIACSNGHEDVARVLLDYIDVNLQTKEGATPLYVAAGNGNLNVVKFLIERKANVALGHNSGWSPLHIACSKGHMGVINYLLQHIPIDIQTNHGSTPLHLASTYGKLDVVQRLIAQKANTKLVDTNGWSALHDACSNGHMEVVRYLIQYLDVNVKNNNGQTPLYLAAQNGKLEIVKFLLDKNAHVGAVSNNGWSPLHDASSNGHLEVVKVLVNYLDINLRTKDGATPLYVAAGTGKLAILNFLLDKKADMMLASNIGWTPLHSACYNGQLEVVRVLAKYMDLNMPTKTGTTPLYVAAGNGQLDVVQYLLSQNVGFRDFNGSTPLHRASSNGHLDIVKVFLDHMDINLRTKDGQTPLHKAAQHGKVNVVKYLLEKNAQVNTVSHSGWGPLHSACWGGHIDVVRLLVEHTDVDAQTKDGATPLYVAAGNGQLAIANFLLVKNANVVLPTTIGWSPLHVACSLGYFDIALSVAEYVNPRLTTSIRWNASKMAFGSGEVDVREAMAAKIAATLSMKRTVVERFHVPTKEPEDDDEWERDSELTTEGTMYSLDEDGFF</sequence>
<dbReference type="PANTHER" id="PTHR23206:SF7">
    <property type="entry name" value="PROTEIN KINASE DOMAIN-CONTAINING PROTEIN"/>
    <property type="match status" value="1"/>
</dbReference>
<dbReference type="PROSITE" id="PS50297">
    <property type="entry name" value="ANK_REP_REGION"/>
    <property type="match status" value="18"/>
</dbReference>
<proteinExistence type="predicted"/>
<reference evidence="5" key="2">
    <citation type="submission" date="2019-06" db="EMBL/GenBank/DDBJ databases">
        <title>Genomics analysis of Aphanomyces spp. identifies a new class of oomycete effector associated with host adaptation.</title>
        <authorList>
            <person name="Gaulin E."/>
        </authorList>
    </citation>
    <scope>NUCLEOTIDE SEQUENCE</scope>
    <source>
        <strain evidence="5">CBS 578.67</strain>
    </source>
</reference>